<keyword evidence="1" id="KW-0812">Transmembrane</keyword>
<comment type="caution">
    <text evidence="2">The sequence shown here is derived from an EMBL/GenBank/DDBJ whole genome shotgun (WGS) entry which is preliminary data.</text>
</comment>
<evidence type="ECO:0000313" key="2">
    <source>
        <dbReference type="EMBL" id="GLI55964.1"/>
    </source>
</evidence>
<evidence type="ECO:0000256" key="1">
    <source>
        <dbReference type="SAM" id="Phobius"/>
    </source>
</evidence>
<dbReference type="Proteomes" id="UP001144471">
    <property type="component" value="Unassembled WGS sequence"/>
</dbReference>
<gene>
    <name evidence="2" type="ORF">PM10SUCC1_14780</name>
</gene>
<keyword evidence="1" id="KW-0472">Membrane</keyword>
<dbReference type="AlphaFoldDB" id="A0A9W6GLB7"/>
<organism evidence="2 3">
    <name type="scientific">Propionigenium maris DSM 9537</name>
    <dbReference type="NCBI Taxonomy" id="1123000"/>
    <lineage>
        <taxon>Bacteria</taxon>
        <taxon>Fusobacteriati</taxon>
        <taxon>Fusobacteriota</taxon>
        <taxon>Fusobacteriia</taxon>
        <taxon>Fusobacteriales</taxon>
        <taxon>Fusobacteriaceae</taxon>
        <taxon>Propionigenium</taxon>
    </lineage>
</organism>
<keyword evidence="1" id="KW-1133">Transmembrane helix</keyword>
<feature type="transmembrane region" description="Helical" evidence="1">
    <location>
        <begin position="31"/>
        <end position="55"/>
    </location>
</feature>
<reference evidence="2" key="1">
    <citation type="submission" date="2022-12" db="EMBL/GenBank/DDBJ databases">
        <title>Reference genome sequencing for broad-spectrum identification of bacterial and archaeal isolates by mass spectrometry.</title>
        <authorList>
            <person name="Sekiguchi Y."/>
            <person name="Tourlousse D.M."/>
        </authorList>
    </citation>
    <scope>NUCLEOTIDE SEQUENCE</scope>
    <source>
        <strain evidence="2">10succ1</strain>
    </source>
</reference>
<proteinExistence type="predicted"/>
<accession>A0A9W6GLB7</accession>
<protein>
    <submittedName>
        <fullName evidence="2">Uncharacterized protein</fullName>
    </submittedName>
</protein>
<keyword evidence="3" id="KW-1185">Reference proteome</keyword>
<dbReference type="EMBL" id="BSDY01000006">
    <property type="protein sequence ID" value="GLI55964.1"/>
    <property type="molecule type" value="Genomic_DNA"/>
</dbReference>
<sequence>MEPCNEKECPFIGELQELGKLKIQVDTIYKLLLFLCTIFTGGFFIVLKVAISIIFKLKGVEL</sequence>
<evidence type="ECO:0000313" key="3">
    <source>
        <dbReference type="Proteomes" id="UP001144471"/>
    </source>
</evidence>
<name>A0A9W6GLB7_9FUSO</name>